<dbReference type="GO" id="GO:0005886">
    <property type="term" value="C:plasma membrane"/>
    <property type="evidence" value="ECO:0007669"/>
    <property type="project" value="TreeGrafter"/>
</dbReference>
<feature type="transmembrane region" description="Helical" evidence="6">
    <location>
        <begin position="140"/>
        <end position="157"/>
    </location>
</feature>
<feature type="transmembrane region" description="Helical" evidence="6">
    <location>
        <begin position="177"/>
        <end position="196"/>
    </location>
</feature>
<comment type="subcellular location">
    <subcellularLocation>
        <location evidence="1">Membrane</location>
        <topology evidence="1">Multi-pass membrane protein</topology>
    </subcellularLocation>
</comment>
<dbReference type="SUPFAM" id="SSF81338">
    <property type="entry name" value="Aquaporin-like"/>
    <property type="match status" value="2"/>
</dbReference>
<dbReference type="Gene3D" id="1.20.1080.10">
    <property type="entry name" value="Glycerol uptake facilitator protein"/>
    <property type="match status" value="2"/>
</dbReference>
<dbReference type="PRINTS" id="PR00783">
    <property type="entry name" value="MINTRINSICP"/>
</dbReference>
<feature type="transmembrane region" description="Helical" evidence="6">
    <location>
        <begin position="32"/>
        <end position="55"/>
    </location>
</feature>
<feature type="transmembrane region" description="Helical" evidence="6">
    <location>
        <begin position="426"/>
        <end position="446"/>
    </location>
</feature>
<comment type="similarity">
    <text evidence="2">Belongs to the MIP/aquaporin (TC 1.A.8) family.</text>
</comment>
<dbReference type="Proteomes" id="UP000601435">
    <property type="component" value="Unassembled WGS sequence"/>
</dbReference>
<feature type="transmembrane region" description="Helical" evidence="6">
    <location>
        <begin position="376"/>
        <end position="397"/>
    </location>
</feature>
<keyword evidence="4 6" id="KW-1133">Transmembrane helix</keyword>
<dbReference type="InterPro" id="IPR023271">
    <property type="entry name" value="Aquaporin-like"/>
</dbReference>
<proteinExistence type="inferred from homology"/>
<feature type="non-terminal residue" evidence="7">
    <location>
        <position position="655"/>
    </location>
</feature>
<feature type="transmembrane region" description="Helical" evidence="6">
    <location>
        <begin position="495"/>
        <end position="516"/>
    </location>
</feature>
<evidence type="ECO:0000256" key="4">
    <source>
        <dbReference type="ARBA" id="ARBA00022989"/>
    </source>
</evidence>
<protein>
    <submittedName>
        <fullName evidence="7">AqpB protein</fullName>
    </submittedName>
</protein>
<dbReference type="AlphaFoldDB" id="A0A812RLY3"/>
<reference evidence="7" key="1">
    <citation type="submission" date="2021-02" db="EMBL/GenBank/DDBJ databases">
        <authorList>
            <person name="Dougan E. K."/>
            <person name="Rhodes N."/>
            <person name="Thang M."/>
            <person name="Chan C."/>
        </authorList>
    </citation>
    <scope>NUCLEOTIDE SEQUENCE</scope>
</reference>
<feature type="transmembrane region" description="Helical" evidence="6">
    <location>
        <begin position="622"/>
        <end position="645"/>
    </location>
</feature>
<evidence type="ECO:0000256" key="6">
    <source>
        <dbReference type="SAM" id="Phobius"/>
    </source>
</evidence>
<evidence type="ECO:0000256" key="1">
    <source>
        <dbReference type="ARBA" id="ARBA00004141"/>
    </source>
</evidence>
<feature type="transmembrane region" description="Helical" evidence="6">
    <location>
        <begin position="100"/>
        <end position="119"/>
    </location>
</feature>
<sequence>MRAFEVTTMRSFSVESSQSLAHNRIDILNRRWAAAMLCLGSVCGFTSIALATLAGNFNSISGFEMKNACFPHNACPSGRSYHAETVSEMVSKPDFPAAKLFFSFTLIGSISLLLSRYPWELKNVYTGGSPTRRLLTAARAVLPPCGMLIVATIPVVPRVARQSTAIKLACSVHSFGATLYVAGYNFLESCTLWILWDRLEHLERILRTICVVCGVLTTISFFMCGTVYSYAQELGICCVDQWENTTIAFEEKYHMGNESATDKVVDLLIPKVYGPFVLVNSADGLALLIKKFEFWLEELAGIFVVVSHLLIWKFSKVQHLEVPELLDIHSGPEQEAASAPKCSEFGGHALAPISGGAILNPAIALGLPFISHGSTVMFGIAYVVAELLGALIGVRLFEILRAGSEDCCCDIEEYLEMCVPRLSARLLGEGLGTFALVFTFGLNVIGQSEATAWSAAAALISMIYALGKISGGYFNPAVTLAVVLSGRSKCSVGDGFAYCGAQAVGAIAAGVIVAEYRFAAPTAWRPVTLPSWQEYGVATVGIAEGVFTLVLAYVVLACSTVTVLPATKTRQNFYFGLAVGFCVMTGGCTLGSMSGGMLNPAVSVGVVTLNLFQEQSAQARHLLLAFCLKLTAFQCTGGLLAAVVFRLTHPSEYSK</sequence>
<keyword evidence="5 6" id="KW-0472">Membrane</keyword>
<evidence type="ECO:0000256" key="2">
    <source>
        <dbReference type="ARBA" id="ARBA00006175"/>
    </source>
</evidence>
<dbReference type="Pfam" id="PF00230">
    <property type="entry name" value="MIP"/>
    <property type="match status" value="1"/>
</dbReference>
<evidence type="ECO:0000256" key="5">
    <source>
        <dbReference type="ARBA" id="ARBA00023136"/>
    </source>
</evidence>
<organism evidence="7 8">
    <name type="scientific">Symbiodinium necroappetens</name>
    <dbReference type="NCBI Taxonomy" id="1628268"/>
    <lineage>
        <taxon>Eukaryota</taxon>
        <taxon>Sar</taxon>
        <taxon>Alveolata</taxon>
        <taxon>Dinophyceae</taxon>
        <taxon>Suessiales</taxon>
        <taxon>Symbiodiniaceae</taxon>
        <taxon>Symbiodinium</taxon>
    </lineage>
</organism>
<dbReference type="PANTHER" id="PTHR19139:SF199">
    <property type="entry name" value="MIP17260P"/>
    <property type="match status" value="1"/>
</dbReference>
<feature type="transmembrane region" description="Helical" evidence="6">
    <location>
        <begin position="452"/>
        <end position="474"/>
    </location>
</feature>
<feature type="transmembrane region" description="Helical" evidence="6">
    <location>
        <begin position="573"/>
        <end position="593"/>
    </location>
</feature>
<dbReference type="EMBL" id="CAJNJA010019467">
    <property type="protein sequence ID" value="CAE7445872.1"/>
    <property type="molecule type" value="Genomic_DNA"/>
</dbReference>
<dbReference type="OrthoDB" id="3222at2759"/>
<evidence type="ECO:0000313" key="8">
    <source>
        <dbReference type="Proteomes" id="UP000601435"/>
    </source>
</evidence>
<name>A0A812RLY3_9DINO</name>
<evidence type="ECO:0000256" key="3">
    <source>
        <dbReference type="ARBA" id="ARBA00022692"/>
    </source>
</evidence>
<comment type="caution">
    <text evidence="7">The sequence shown here is derived from an EMBL/GenBank/DDBJ whole genome shotgun (WGS) entry which is preliminary data.</text>
</comment>
<dbReference type="PANTHER" id="PTHR19139">
    <property type="entry name" value="AQUAPORIN TRANSPORTER"/>
    <property type="match status" value="1"/>
</dbReference>
<dbReference type="InterPro" id="IPR000425">
    <property type="entry name" value="MIP"/>
</dbReference>
<feature type="transmembrane region" description="Helical" evidence="6">
    <location>
        <begin position="536"/>
        <end position="561"/>
    </location>
</feature>
<evidence type="ECO:0000313" key="7">
    <source>
        <dbReference type="EMBL" id="CAE7445872.1"/>
    </source>
</evidence>
<dbReference type="InterPro" id="IPR034294">
    <property type="entry name" value="Aquaporin_transptr"/>
</dbReference>
<gene>
    <name evidence="7" type="primary">aqpB</name>
    <name evidence="7" type="ORF">SNEC2469_LOCUS12291</name>
</gene>
<keyword evidence="8" id="KW-1185">Reference proteome</keyword>
<dbReference type="GO" id="GO:0015267">
    <property type="term" value="F:channel activity"/>
    <property type="evidence" value="ECO:0007669"/>
    <property type="project" value="InterPro"/>
</dbReference>
<keyword evidence="3 6" id="KW-0812">Transmembrane</keyword>
<feature type="transmembrane region" description="Helical" evidence="6">
    <location>
        <begin position="208"/>
        <end position="231"/>
    </location>
</feature>
<accession>A0A812RLY3</accession>